<comment type="subcellular location">
    <subcellularLocation>
        <location evidence="1">Cell membrane</location>
        <topology evidence="1">Multi-pass membrane protein</topology>
    </subcellularLocation>
    <subcellularLocation>
        <location evidence="7">Membrane</location>
        <topology evidence="7">Multi-pass membrane protein</topology>
    </subcellularLocation>
</comment>
<feature type="transmembrane region" description="Helical" evidence="8">
    <location>
        <begin position="215"/>
        <end position="236"/>
    </location>
</feature>
<evidence type="ECO:0000256" key="4">
    <source>
        <dbReference type="ARBA" id="ARBA00022989"/>
    </source>
</evidence>
<feature type="transmembrane region" description="Helical" evidence="8">
    <location>
        <begin position="277"/>
        <end position="300"/>
    </location>
</feature>
<evidence type="ECO:0000256" key="6">
    <source>
        <dbReference type="ARBA" id="ARBA00023136"/>
    </source>
</evidence>
<dbReference type="Proteomes" id="UP000483379">
    <property type="component" value="Unassembled WGS sequence"/>
</dbReference>
<evidence type="ECO:0000259" key="9">
    <source>
        <dbReference type="Pfam" id="PF00361"/>
    </source>
</evidence>
<evidence type="ECO:0000256" key="2">
    <source>
        <dbReference type="ARBA" id="ARBA00022475"/>
    </source>
</evidence>
<feature type="transmembrane region" description="Helical" evidence="8">
    <location>
        <begin position="432"/>
        <end position="455"/>
    </location>
</feature>
<feature type="transmembrane region" description="Helical" evidence="8">
    <location>
        <begin position="248"/>
        <end position="265"/>
    </location>
</feature>
<name>A0A6M0JT23_9GAMM</name>
<keyword evidence="2" id="KW-1003">Cell membrane</keyword>
<evidence type="ECO:0000313" key="10">
    <source>
        <dbReference type="EMBL" id="NEV60638.1"/>
    </source>
</evidence>
<feature type="transmembrane region" description="Helical" evidence="8">
    <location>
        <begin position="651"/>
        <end position="669"/>
    </location>
</feature>
<feature type="transmembrane region" description="Helical" evidence="8">
    <location>
        <begin position="39"/>
        <end position="62"/>
    </location>
</feature>
<keyword evidence="4 8" id="KW-1133">Transmembrane helix</keyword>
<evidence type="ECO:0000256" key="8">
    <source>
        <dbReference type="SAM" id="Phobius"/>
    </source>
</evidence>
<dbReference type="InterPro" id="IPR052175">
    <property type="entry name" value="ComplexI-like_HydComp"/>
</dbReference>
<dbReference type="PANTHER" id="PTHR42682:SF3">
    <property type="entry name" value="FORMATE HYDROGENLYASE SUBUNIT 3-RELATED"/>
    <property type="match status" value="1"/>
</dbReference>
<evidence type="ECO:0000256" key="7">
    <source>
        <dbReference type="RuleBase" id="RU000320"/>
    </source>
</evidence>
<dbReference type="PANTHER" id="PTHR42682">
    <property type="entry name" value="HYDROGENASE-4 COMPONENT F"/>
    <property type="match status" value="1"/>
</dbReference>
<feature type="transmembrane region" description="Helical" evidence="8">
    <location>
        <begin position="307"/>
        <end position="329"/>
    </location>
</feature>
<evidence type="ECO:0000256" key="1">
    <source>
        <dbReference type="ARBA" id="ARBA00004651"/>
    </source>
</evidence>
<dbReference type="InterPro" id="IPR003918">
    <property type="entry name" value="NADH_UbQ_OxRdtase"/>
</dbReference>
<dbReference type="GO" id="GO:0008137">
    <property type="term" value="F:NADH dehydrogenase (ubiquinone) activity"/>
    <property type="evidence" value="ECO:0007669"/>
    <property type="project" value="InterPro"/>
</dbReference>
<keyword evidence="6 8" id="KW-0472">Membrane</keyword>
<feature type="transmembrane region" description="Helical" evidence="8">
    <location>
        <begin position="116"/>
        <end position="134"/>
    </location>
</feature>
<dbReference type="GO" id="GO:0042773">
    <property type="term" value="P:ATP synthesis coupled electron transport"/>
    <property type="evidence" value="ECO:0007669"/>
    <property type="project" value="InterPro"/>
</dbReference>
<dbReference type="InterPro" id="IPR001750">
    <property type="entry name" value="ND/Mrp_TM"/>
</dbReference>
<dbReference type="GO" id="GO:0005886">
    <property type="term" value="C:plasma membrane"/>
    <property type="evidence" value="ECO:0007669"/>
    <property type="project" value="UniProtKB-SubCell"/>
</dbReference>
<evidence type="ECO:0000256" key="5">
    <source>
        <dbReference type="ARBA" id="ARBA00023002"/>
    </source>
</evidence>
<feature type="domain" description="NADH:quinone oxidoreductase/Mrp antiporter transmembrane" evidence="9">
    <location>
        <begin position="136"/>
        <end position="422"/>
    </location>
</feature>
<feature type="transmembrane region" description="Helical" evidence="8">
    <location>
        <begin position="536"/>
        <end position="556"/>
    </location>
</feature>
<keyword evidence="3 7" id="KW-0812">Transmembrane</keyword>
<organism evidence="10 11">
    <name type="scientific">Thiorhodococcus minor</name>
    <dbReference type="NCBI Taxonomy" id="57489"/>
    <lineage>
        <taxon>Bacteria</taxon>
        <taxon>Pseudomonadati</taxon>
        <taxon>Pseudomonadota</taxon>
        <taxon>Gammaproteobacteria</taxon>
        <taxon>Chromatiales</taxon>
        <taxon>Chromatiaceae</taxon>
        <taxon>Thiorhodococcus</taxon>
    </lineage>
</organism>
<feature type="transmembrane region" description="Helical" evidence="8">
    <location>
        <begin position="140"/>
        <end position="159"/>
    </location>
</feature>
<feature type="transmembrane region" description="Helical" evidence="8">
    <location>
        <begin position="387"/>
        <end position="405"/>
    </location>
</feature>
<reference evidence="10 11" key="1">
    <citation type="submission" date="2020-02" db="EMBL/GenBank/DDBJ databases">
        <title>Genome sequences of Thiorhodococcus mannitoliphagus and Thiorhodococcus minor, purple sulfur photosynthetic bacteria in the gammaproteobacterial family, Chromatiaceae.</title>
        <authorList>
            <person name="Aviles F.A."/>
            <person name="Meyer T.E."/>
            <person name="Kyndt J.A."/>
        </authorList>
    </citation>
    <scope>NUCLEOTIDE SEQUENCE [LARGE SCALE GENOMIC DNA]</scope>
    <source>
        <strain evidence="10 11">DSM 11518</strain>
    </source>
</reference>
<feature type="transmembrane region" description="Helical" evidence="8">
    <location>
        <begin position="476"/>
        <end position="495"/>
    </location>
</feature>
<feature type="transmembrane region" description="Helical" evidence="8">
    <location>
        <begin position="171"/>
        <end position="195"/>
    </location>
</feature>
<dbReference type="AlphaFoldDB" id="A0A6M0JT23"/>
<dbReference type="RefSeq" id="WP_164450686.1">
    <property type="nucleotide sequence ID" value="NZ_JAAIJQ010000003.1"/>
</dbReference>
<proteinExistence type="predicted"/>
<feature type="transmembrane region" description="Helical" evidence="8">
    <location>
        <begin position="82"/>
        <end position="104"/>
    </location>
</feature>
<dbReference type="NCBIfam" id="NF005086">
    <property type="entry name" value="PRK06521.1"/>
    <property type="match status" value="1"/>
</dbReference>
<keyword evidence="5" id="KW-0560">Oxidoreductase</keyword>
<dbReference type="Pfam" id="PF00361">
    <property type="entry name" value="Proton_antipo_M"/>
    <property type="match status" value="1"/>
</dbReference>
<protein>
    <submittedName>
        <fullName evidence="10">Hydrogenase 4 subunit B</fullName>
    </submittedName>
</protein>
<comment type="caution">
    <text evidence="10">The sequence shown here is derived from an EMBL/GenBank/DDBJ whole genome shotgun (WGS) entry which is preliminary data.</text>
</comment>
<feature type="transmembrane region" description="Helical" evidence="8">
    <location>
        <begin position="349"/>
        <end position="367"/>
    </location>
</feature>
<dbReference type="GO" id="GO:0016491">
    <property type="term" value="F:oxidoreductase activity"/>
    <property type="evidence" value="ECO:0007669"/>
    <property type="project" value="UniProtKB-KW"/>
</dbReference>
<feature type="transmembrane region" description="Helical" evidence="8">
    <location>
        <begin position="6"/>
        <end position="27"/>
    </location>
</feature>
<keyword evidence="11" id="KW-1185">Reference proteome</keyword>
<gene>
    <name evidence="10" type="primary">hyfB</name>
    <name evidence="10" type="ORF">G3446_01805</name>
</gene>
<sequence>MSGSPALSLAFLALVLALGSSGVSLLAGREPRVLRLAAMPLVGLSGVAALGAGLLVLAQGGSFTVTLPLGLPWMPWHLRLDALSGLFLAVIGLVATAVGLYGPAYVRGFEQGRDSLAALGGFTGLFLTGMLLVVLADDAFLFMVAWELMSLASYFLVAFQHEHPANRRAAFLYLLMAHIGGLAILLGFGVLAAFGGGFDFDAMRTAALSPGWASVAFALAFLGFGMKAGLVPMHAWLPEAHPVAPSHISALMSGVMLKVAVYGFVRVVLDLNGEVQWLWGVVLLAVGSVSALMGVLFALMQTDLKRLLAYSSVENLGIIFIALGLALLFQATGHPMLGALSLVAALYHAVNHALFKGLLFLGAGAILHSAHERDLEQMGGLLRRMPWTGYFFLVGCLSISALPPFNGFVSEWLTFQAALQAWQLDSGVLRSLIPIASAVLALTGALVAATFVKVYGVAFLGQARSRHVRRARAVPFGMRLGQGFLAVLCVLLGVLPTQVVHLIEPVSAQLLGTGIPQAGANGWLWLTPISSETASYSAPLNVFALTLIAGVAIWWFKRRTVRRSRRCDPWDCGFAAPTPRMQYTAASFAQPVRRVFGLLFEIDETRTTGGDGVQRYRLRLADRLWGWLYVPVARGVELASRRVVRLQSGNVRVYLGWTLATLLVLLWIISGA</sequence>
<evidence type="ECO:0000313" key="11">
    <source>
        <dbReference type="Proteomes" id="UP000483379"/>
    </source>
</evidence>
<accession>A0A6M0JT23</accession>
<evidence type="ECO:0000256" key="3">
    <source>
        <dbReference type="ARBA" id="ARBA00022692"/>
    </source>
</evidence>
<dbReference type="EMBL" id="JAAIJQ010000003">
    <property type="protein sequence ID" value="NEV60638.1"/>
    <property type="molecule type" value="Genomic_DNA"/>
</dbReference>
<dbReference type="PRINTS" id="PR01437">
    <property type="entry name" value="NUOXDRDTASE4"/>
</dbReference>